<gene>
    <name evidence="11" type="ORF">ACHAWU_000027</name>
</gene>
<evidence type="ECO:0000256" key="1">
    <source>
        <dbReference type="ARBA" id="ARBA00008721"/>
    </source>
</evidence>
<dbReference type="PANTHER" id="PTHR47466">
    <property type="match status" value="1"/>
</dbReference>
<evidence type="ECO:0000256" key="8">
    <source>
        <dbReference type="ARBA" id="ARBA00023157"/>
    </source>
</evidence>
<dbReference type="Gene3D" id="3.40.390.10">
    <property type="entry name" value="Collagenase (Catalytic Domain)"/>
    <property type="match status" value="1"/>
</dbReference>
<organism evidence="11 12">
    <name type="scientific">Discostella pseudostelligera</name>
    <dbReference type="NCBI Taxonomy" id="259834"/>
    <lineage>
        <taxon>Eukaryota</taxon>
        <taxon>Sar</taxon>
        <taxon>Stramenopiles</taxon>
        <taxon>Ochrophyta</taxon>
        <taxon>Bacillariophyta</taxon>
        <taxon>Coscinodiscophyceae</taxon>
        <taxon>Thalassiosirophycidae</taxon>
        <taxon>Stephanodiscales</taxon>
        <taxon>Stephanodiscaceae</taxon>
        <taxon>Discostella</taxon>
    </lineage>
</organism>
<feature type="compositionally biased region" description="Low complexity" evidence="9">
    <location>
        <begin position="335"/>
        <end position="364"/>
    </location>
</feature>
<evidence type="ECO:0000256" key="7">
    <source>
        <dbReference type="ARBA" id="ARBA00023049"/>
    </source>
</evidence>
<evidence type="ECO:0000256" key="4">
    <source>
        <dbReference type="ARBA" id="ARBA00022729"/>
    </source>
</evidence>
<keyword evidence="12" id="KW-1185">Reference proteome</keyword>
<evidence type="ECO:0000313" key="12">
    <source>
        <dbReference type="Proteomes" id="UP001530293"/>
    </source>
</evidence>
<keyword evidence="5" id="KW-0378">Hydrolase</keyword>
<feature type="domain" description="Peptidase M43 pregnancy-associated plasma-A" evidence="10">
    <location>
        <begin position="185"/>
        <end position="266"/>
    </location>
</feature>
<evidence type="ECO:0000313" key="11">
    <source>
        <dbReference type="EMBL" id="KAL3760707.1"/>
    </source>
</evidence>
<evidence type="ECO:0000256" key="2">
    <source>
        <dbReference type="ARBA" id="ARBA00022670"/>
    </source>
</evidence>
<keyword evidence="3" id="KW-0479">Metal-binding</keyword>
<keyword evidence="2" id="KW-0645">Protease</keyword>
<evidence type="ECO:0000256" key="9">
    <source>
        <dbReference type="SAM" id="MobiDB-lite"/>
    </source>
</evidence>
<evidence type="ECO:0000256" key="5">
    <source>
        <dbReference type="ARBA" id="ARBA00022801"/>
    </source>
</evidence>
<sequence>MKMTTSNNYPWCTDGEPIFTSDFQHQNDGWWCDTPDMTLEEQEKDAEDFQAWMMMKIKASSLQADGRVGAAASMLSRNWSTPGTVITIPTYFHVIHNGTSGKQFEYECFQPNVHSKSNQAADFEEKRVCIDQTQTVVPTIVCLAGTTATDNVSPGDEELAMKMALRRGGKETLNVYVISPAGTRLGWAYHPDGVDVVEDGVVIMNESMPGGTEFPSANEGDTLTHEVGHWLSLRHTFDDGCLGPGDYMEFTPPSADYTNTTTNKKNILDVQWIWMIVPMIQERNLRFTASCLMLMTTAWINSLLDRYPKYSKLGTCTVTSWIQRSNRRRGTISQPTTTSPTGEPSAEPTTSTPTGEPSAEPTTSKSTGEPSSAEPTTSKPTSKPSAEPTTSKPTIHPTKSPTVEPSAEPTTSKPTWEPSTEPTTLKPTRKPSAEPTTSKPTIHPTKLPTVEPSAEPTTSKPTSKPSAEPTTSKPTIHPTRSPTMEPSAEPTTSKPTGEPSVEPNSSKPTRKLSAELMTSKPTIHPTKLPTVELSNQHLPKAKTGKNQ</sequence>
<dbReference type="PANTHER" id="PTHR47466:SF1">
    <property type="entry name" value="METALLOPROTEASE MEP1 (AFU_ORTHOLOGUE AFUA_1G07730)-RELATED"/>
    <property type="match status" value="1"/>
</dbReference>
<dbReference type="AlphaFoldDB" id="A0ABD3MAS5"/>
<comment type="caution">
    <text evidence="11">The sequence shown here is derived from an EMBL/GenBank/DDBJ whole genome shotgun (WGS) entry which is preliminary data.</text>
</comment>
<feature type="compositionally biased region" description="Polar residues" evidence="9">
    <location>
        <begin position="455"/>
        <end position="495"/>
    </location>
</feature>
<dbReference type="Pfam" id="PF05572">
    <property type="entry name" value="Peptidase_M43"/>
    <property type="match status" value="1"/>
</dbReference>
<evidence type="ECO:0000256" key="6">
    <source>
        <dbReference type="ARBA" id="ARBA00022833"/>
    </source>
</evidence>
<protein>
    <recommendedName>
        <fullName evidence="10">Peptidase M43 pregnancy-associated plasma-A domain-containing protein</fullName>
    </recommendedName>
</protein>
<dbReference type="GO" id="GO:0046872">
    <property type="term" value="F:metal ion binding"/>
    <property type="evidence" value="ECO:0007669"/>
    <property type="project" value="UniProtKB-KW"/>
</dbReference>
<dbReference type="SUPFAM" id="SSF55486">
    <property type="entry name" value="Metalloproteases ('zincins'), catalytic domain"/>
    <property type="match status" value="1"/>
</dbReference>
<evidence type="ECO:0000259" key="10">
    <source>
        <dbReference type="Pfam" id="PF05572"/>
    </source>
</evidence>
<evidence type="ECO:0000256" key="3">
    <source>
        <dbReference type="ARBA" id="ARBA00022723"/>
    </source>
</evidence>
<dbReference type="InterPro" id="IPR024079">
    <property type="entry name" value="MetalloPept_cat_dom_sf"/>
</dbReference>
<keyword evidence="4" id="KW-0732">Signal</keyword>
<proteinExistence type="inferred from homology"/>
<keyword evidence="6" id="KW-0862">Zinc</keyword>
<name>A0ABD3MAS5_9STRA</name>
<dbReference type="EMBL" id="JALLBG020000173">
    <property type="protein sequence ID" value="KAL3760707.1"/>
    <property type="molecule type" value="Genomic_DNA"/>
</dbReference>
<dbReference type="Proteomes" id="UP001530293">
    <property type="component" value="Unassembled WGS sequence"/>
</dbReference>
<dbReference type="GO" id="GO:0006508">
    <property type="term" value="P:proteolysis"/>
    <property type="evidence" value="ECO:0007669"/>
    <property type="project" value="UniProtKB-KW"/>
</dbReference>
<reference evidence="11 12" key="1">
    <citation type="submission" date="2024-10" db="EMBL/GenBank/DDBJ databases">
        <title>Updated reference genomes for cyclostephanoid diatoms.</title>
        <authorList>
            <person name="Roberts W.R."/>
            <person name="Alverson A.J."/>
        </authorList>
    </citation>
    <scope>NUCLEOTIDE SEQUENCE [LARGE SCALE GENOMIC DNA]</scope>
    <source>
        <strain evidence="11 12">AJA232-27</strain>
    </source>
</reference>
<keyword evidence="8" id="KW-1015">Disulfide bond</keyword>
<feature type="compositionally biased region" description="Polar residues" evidence="9">
    <location>
        <begin position="365"/>
        <end position="426"/>
    </location>
</feature>
<keyword evidence="7" id="KW-0482">Metalloprotease</keyword>
<dbReference type="InterPro" id="IPR008754">
    <property type="entry name" value="Peptidase_M43"/>
</dbReference>
<accession>A0ABD3MAS5</accession>
<feature type="region of interest" description="Disordered" evidence="9">
    <location>
        <begin position="325"/>
        <end position="547"/>
    </location>
</feature>
<comment type="similarity">
    <text evidence="1">Belongs to the peptidase M43B family.</text>
</comment>
<dbReference type="GO" id="GO:0008237">
    <property type="term" value="F:metallopeptidase activity"/>
    <property type="evidence" value="ECO:0007669"/>
    <property type="project" value="UniProtKB-KW"/>
</dbReference>